<comment type="similarity">
    <text evidence="1">Belongs to the peptidase U4 family.</text>
</comment>
<evidence type="ECO:0000256" key="1">
    <source>
        <dbReference type="PIRNR" id="PIRNR018571"/>
    </source>
</evidence>
<comment type="subunit">
    <text evidence="1">Self-associates. Interacts with SigE. Interacts with SpoIIR.</text>
</comment>
<keyword evidence="1" id="KW-0645">Protease</keyword>
<gene>
    <name evidence="3" type="primary">spoIIGA</name>
    <name evidence="3" type="ORF">ACFSUF_10315</name>
</gene>
<keyword evidence="2" id="KW-1133">Transmembrane helix</keyword>
<dbReference type="RefSeq" id="WP_377602625.1">
    <property type="nucleotide sequence ID" value="NZ_JBHUME010000007.1"/>
</dbReference>
<keyword evidence="1 2" id="KW-0472">Membrane</keyword>
<feature type="transmembrane region" description="Helical" evidence="2">
    <location>
        <begin position="36"/>
        <end position="55"/>
    </location>
</feature>
<keyword evidence="2" id="KW-0812">Transmembrane</keyword>
<feature type="transmembrane region" description="Helical" evidence="2">
    <location>
        <begin position="61"/>
        <end position="81"/>
    </location>
</feature>
<keyword evidence="1" id="KW-1003">Cell membrane</keyword>
<comment type="caution">
    <text evidence="3">The sequence shown here is derived from an EMBL/GenBank/DDBJ whole genome shotgun (WGS) entry which is preliminary data.</text>
</comment>
<dbReference type="EC" id="3.4.23.-" evidence="1"/>
<feature type="transmembrane region" description="Helical" evidence="2">
    <location>
        <begin position="131"/>
        <end position="151"/>
    </location>
</feature>
<comment type="function">
    <text evidence="1">Probable aspartic protease that is responsible for the proteolytic cleavage of the RNA polymerase sigma E factor (SigE/spoIIGB) to yield the active peptide in the mother cell during sporulation. Responds to a signal from the forespore that is triggered by the extracellular signal protein SpoIIR.</text>
</comment>
<keyword evidence="1" id="KW-0064">Aspartyl protease</keyword>
<feature type="transmembrane region" description="Helical" evidence="2">
    <location>
        <begin position="6"/>
        <end position="24"/>
    </location>
</feature>
<evidence type="ECO:0000313" key="3">
    <source>
        <dbReference type="EMBL" id="MFD2612815.1"/>
    </source>
</evidence>
<feature type="transmembrane region" description="Helical" evidence="2">
    <location>
        <begin position="93"/>
        <end position="111"/>
    </location>
</feature>
<dbReference type="NCBIfam" id="TIGR02854">
    <property type="entry name" value="spore_II_GA"/>
    <property type="match status" value="1"/>
</dbReference>
<organism evidence="3 4">
    <name type="scientific">Paenibacillus gansuensis</name>
    <dbReference type="NCBI Taxonomy" id="306542"/>
    <lineage>
        <taxon>Bacteria</taxon>
        <taxon>Bacillati</taxon>
        <taxon>Bacillota</taxon>
        <taxon>Bacilli</taxon>
        <taxon>Bacillales</taxon>
        <taxon>Paenibacillaceae</taxon>
        <taxon>Paenibacillus</taxon>
    </lineage>
</organism>
<evidence type="ECO:0000313" key="4">
    <source>
        <dbReference type="Proteomes" id="UP001597541"/>
    </source>
</evidence>
<dbReference type="PIRSF" id="PIRSF018571">
    <property type="entry name" value="SpoIIGA"/>
    <property type="match status" value="1"/>
</dbReference>
<keyword evidence="1" id="KW-0378">Hydrolase</keyword>
<dbReference type="EMBL" id="JBHUME010000007">
    <property type="protein sequence ID" value="MFD2612815.1"/>
    <property type="molecule type" value="Genomic_DNA"/>
</dbReference>
<keyword evidence="1" id="KW-0749">Sporulation</keyword>
<comment type="subcellular location">
    <subcellularLocation>
        <location evidence="1">Cell membrane</location>
    </subcellularLocation>
</comment>
<dbReference type="Pfam" id="PF03419">
    <property type="entry name" value="Peptidase_U4"/>
    <property type="match status" value="1"/>
</dbReference>
<sequence>MSFVVVYADLIFLFNLLIDALLLLLTAKTRHLKPKLWRLLLSSTVGASYVIFMLIPSLSFLFTFLIKFMLSLVMMLIAFGYGSLGRFAKNTGAFYCINFAAAGGIVGAYYLFQNSNEVWNGILVSQTGFSFRLQVGFFFVVIFLMLSALLYRIVFAAKKKQDTEAEHMAEVSVLIDSHESVCTGLIDTGNHLYDPLTRTPVMIMEAEAWKEHLPEAWMKRIRDSEIDEIISAIGQEDFPWQDRLRLVPYRGLNRGTQFMLAIKPDKVTICLSGKVIEATKVLIGLDGGKLSAEGVYHAIIHPALVSEA</sequence>
<protein>
    <recommendedName>
        <fullName evidence="1">Sporulation sigma-E factor-processing peptidase</fullName>
        <ecNumber evidence="1">3.4.23.-</ecNumber>
    </recommendedName>
    <alternativeName>
        <fullName evidence="1">Membrane-associated aspartic protease</fullName>
    </alternativeName>
    <alternativeName>
        <fullName evidence="1">Stage II sporulation protein GA</fullName>
    </alternativeName>
</protein>
<accession>A0ABW5PEC8</accession>
<proteinExistence type="inferred from homology"/>
<keyword evidence="4" id="KW-1185">Reference proteome</keyword>
<reference evidence="4" key="1">
    <citation type="journal article" date="2019" name="Int. J. Syst. Evol. Microbiol.">
        <title>The Global Catalogue of Microorganisms (GCM) 10K type strain sequencing project: providing services to taxonomists for standard genome sequencing and annotation.</title>
        <authorList>
            <consortium name="The Broad Institute Genomics Platform"/>
            <consortium name="The Broad Institute Genome Sequencing Center for Infectious Disease"/>
            <person name="Wu L."/>
            <person name="Ma J."/>
        </authorList>
    </citation>
    <scope>NUCLEOTIDE SEQUENCE [LARGE SCALE GENOMIC DNA]</scope>
    <source>
        <strain evidence="4">KCTC 3950</strain>
    </source>
</reference>
<dbReference type="Proteomes" id="UP001597541">
    <property type="component" value="Unassembled WGS sequence"/>
</dbReference>
<name>A0ABW5PEC8_9BACL</name>
<evidence type="ECO:0000256" key="2">
    <source>
        <dbReference type="SAM" id="Phobius"/>
    </source>
</evidence>
<dbReference type="InterPro" id="IPR005081">
    <property type="entry name" value="SpoIIGA"/>
</dbReference>